<dbReference type="GO" id="GO:0003723">
    <property type="term" value="F:RNA binding"/>
    <property type="evidence" value="ECO:0007669"/>
    <property type="project" value="TreeGrafter"/>
</dbReference>
<dbReference type="GO" id="GO:0071013">
    <property type="term" value="C:catalytic step 2 spliceosome"/>
    <property type="evidence" value="ECO:0007669"/>
    <property type="project" value="TreeGrafter"/>
</dbReference>
<keyword evidence="2" id="KW-1185">Reference proteome</keyword>
<comment type="caution">
    <text evidence="1">The sequence shown here is derived from an EMBL/GenBank/DDBJ whole genome shotgun (WGS) entry which is preliminary data.</text>
</comment>
<sequence length="94" mass="10076">VTILIGQTGSGKSTQLPQFLDSSGWTAEGRKISICEPRRVAATSLASRVASEAGWVLGEEVGYSIRFEELTSSKTRIKCNIKFSGVIHSSSSDI</sequence>
<dbReference type="SUPFAM" id="SSF52540">
    <property type="entry name" value="P-loop containing nucleoside triphosphate hydrolases"/>
    <property type="match status" value="1"/>
</dbReference>
<reference evidence="1" key="1">
    <citation type="submission" date="2022-06" db="EMBL/GenBank/DDBJ databases">
        <authorList>
            <consortium name="SYNGENTA / RWTH Aachen University"/>
        </authorList>
    </citation>
    <scope>NUCLEOTIDE SEQUENCE</scope>
</reference>
<dbReference type="Gene3D" id="3.40.50.300">
    <property type="entry name" value="P-loop containing nucleotide triphosphate hydrolases"/>
    <property type="match status" value="1"/>
</dbReference>
<protein>
    <recommendedName>
        <fullName evidence="3">Helicase ATP-binding domain-containing protein</fullName>
    </recommendedName>
</protein>
<dbReference type="InterPro" id="IPR027417">
    <property type="entry name" value="P-loop_NTPase"/>
</dbReference>
<accession>A0AAV0BEK6</accession>
<organism evidence="1 2">
    <name type="scientific">Phakopsora pachyrhizi</name>
    <name type="common">Asian soybean rust disease fungus</name>
    <dbReference type="NCBI Taxonomy" id="170000"/>
    <lineage>
        <taxon>Eukaryota</taxon>
        <taxon>Fungi</taxon>
        <taxon>Dikarya</taxon>
        <taxon>Basidiomycota</taxon>
        <taxon>Pucciniomycotina</taxon>
        <taxon>Pucciniomycetes</taxon>
        <taxon>Pucciniales</taxon>
        <taxon>Phakopsoraceae</taxon>
        <taxon>Phakopsora</taxon>
    </lineage>
</organism>
<dbReference type="EMBL" id="CALTRL010005729">
    <property type="protein sequence ID" value="CAH7685536.1"/>
    <property type="molecule type" value="Genomic_DNA"/>
</dbReference>
<proteinExistence type="predicted"/>
<evidence type="ECO:0000313" key="1">
    <source>
        <dbReference type="EMBL" id="CAH7685536.1"/>
    </source>
</evidence>
<dbReference type="AlphaFoldDB" id="A0AAV0BEK6"/>
<dbReference type="PANTHER" id="PTHR18934">
    <property type="entry name" value="ATP-DEPENDENT RNA HELICASE"/>
    <property type="match status" value="1"/>
</dbReference>
<evidence type="ECO:0008006" key="3">
    <source>
        <dbReference type="Google" id="ProtNLM"/>
    </source>
</evidence>
<evidence type="ECO:0000313" key="2">
    <source>
        <dbReference type="Proteomes" id="UP001153365"/>
    </source>
</evidence>
<gene>
    <name evidence="1" type="ORF">PPACK8108_LOCUS20081</name>
</gene>
<dbReference type="GO" id="GO:0004386">
    <property type="term" value="F:helicase activity"/>
    <property type="evidence" value="ECO:0007669"/>
    <property type="project" value="TreeGrafter"/>
</dbReference>
<dbReference type="Proteomes" id="UP001153365">
    <property type="component" value="Unassembled WGS sequence"/>
</dbReference>
<name>A0AAV0BEK6_PHAPC</name>
<dbReference type="PANTHER" id="PTHR18934:SF136">
    <property type="entry name" value="ATP-DEPENDENT RNA HELICASE DHX35-RELATED"/>
    <property type="match status" value="1"/>
</dbReference>
<feature type="non-terminal residue" evidence="1">
    <location>
        <position position="1"/>
    </location>
</feature>